<keyword evidence="2 5" id="KW-0378">Hydrolase</keyword>
<keyword evidence="4" id="KW-1015">Disulfide bond</keyword>
<dbReference type="GO" id="GO:0004252">
    <property type="term" value="F:serine-type endopeptidase activity"/>
    <property type="evidence" value="ECO:0007669"/>
    <property type="project" value="InterPro"/>
</dbReference>
<dbReference type="InterPro" id="IPR001254">
    <property type="entry name" value="Trypsin_dom"/>
</dbReference>
<dbReference type="Pfam" id="PF00089">
    <property type="entry name" value="Trypsin"/>
    <property type="match status" value="1"/>
</dbReference>
<evidence type="ECO:0000256" key="4">
    <source>
        <dbReference type="ARBA" id="ARBA00023157"/>
    </source>
</evidence>
<dbReference type="SUPFAM" id="SSF50494">
    <property type="entry name" value="Trypsin-like serine proteases"/>
    <property type="match status" value="1"/>
</dbReference>
<dbReference type="GO" id="GO:0006508">
    <property type="term" value="P:proteolysis"/>
    <property type="evidence" value="ECO:0007669"/>
    <property type="project" value="UniProtKB-KW"/>
</dbReference>
<feature type="domain" description="Peptidase S1" evidence="6">
    <location>
        <begin position="96"/>
        <end position="339"/>
    </location>
</feature>
<dbReference type="PANTHER" id="PTHR24252">
    <property type="entry name" value="ACROSIN-RELATED"/>
    <property type="match status" value="1"/>
</dbReference>
<proteinExistence type="predicted"/>
<dbReference type="AlphaFoldDB" id="A0A8J2R1V6"/>
<reference evidence="7" key="1">
    <citation type="submission" date="2021-09" db="EMBL/GenBank/DDBJ databases">
        <authorList>
            <person name="Martin H S."/>
        </authorList>
    </citation>
    <scope>NUCLEOTIDE SEQUENCE</scope>
</reference>
<protein>
    <submittedName>
        <fullName evidence="7">(African queen) hypothetical protein</fullName>
    </submittedName>
</protein>
<dbReference type="PROSITE" id="PS00135">
    <property type="entry name" value="TRYPSIN_SER"/>
    <property type="match status" value="1"/>
</dbReference>
<dbReference type="SMART" id="SM00020">
    <property type="entry name" value="Tryp_SPc"/>
    <property type="match status" value="1"/>
</dbReference>
<evidence type="ECO:0000256" key="5">
    <source>
        <dbReference type="RuleBase" id="RU363034"/>
    </source>
</evidence>
<keyword evidence="8" id="KW-1185">Reference proteome</keyword>
<dbReference type="PROSITE" id="PS00134">
    <property type="entry name" value="TRYPSIN_HIS"/>
    <property type="match status" value="1"/>
</dbReference>
<dbReference type="FunFam" id="2.40.10.10:FF:000003">
    <property type="entry name" value="Transmembrane serine protease 3"/>
    <property type="match status" value="1"/>
</dbReference>
<sequence>LNPFDIYNKELSIIGVKINPFSFPKALGILKSMGDRYLKYEKLGVKTYPLADYQQALDDLKAAFSFSHHYNQLPKGKEKVQCGTRTVDYTLRRGKIVGGSEAPYGAFPWQVEIQMLDTDKLTFEHHCGGAVIAERLVVSAAHCFDKQPLHLDHIRILVGEHRLKMQDKHENRFLAEKVVPHPEFRKNGPHSNDIAVVLVSKSGVQFNSHVRPICLPDKFEANGRWCAVSGWGYQEEGTENFSPVLRAAAVPVLDLATCRRDKVLGSCKQTILDSMICAGALSGGVDACKGDSGGPLACLGNRWQLTGVVSWGAGCGRRARPGVYTRVAYYVDWLRSTAAQMGQRIA</sequence>
<dbReference type="InterPro" id="IPR009003">
    <property type="entry name" value="Peptidase_S1_PA"/>
</dbReference>
<evidence type="ECO:0000259" key="6">
    <source>
        <dbReference type="PROSITE" id="PS50240"/>
    </source>
</evidence>
<accession>A0A8J2R1V6</accession>
<evidence type="ECO:0000313" key="7">
    <source>
        <dbReference type="EMBL" id="CAG9576940.1"/>
    </source>
</evidence>
<dbReference type="OrthoDB" id="5979691at2759"/>
<dbReference type="InterPro" id="IPR018114">
    <property type="entry name" value="TRYPSIN_HIS"/>
</dbReference>
<feature type="non-terminal residue" evidence="7">
    <location>
        <position position="1"/>
    </location>
</feature>
<dbReference type="Gene3D" id="2.40.10.10">
    <property type="entry name" value="Trypsin-like serine proteases"/>
    <property type="match status" value="1"/>
</dbReference>
<evidence type="ECO:0000256" key="3">
    <source>
        <dbReference type="ARBA" id="ARBA00022825"/>
    </source>
</evidence>
<dbReference type="PROSITE" id="PS50240">
    <property type="entry name" value="TRYPSIN_DOM"/>
    <property type="match status" value="1"/>
</dbReference>
<dbReference type="PANTHER" id="PTHR24252:SF7">
    <property type="entry name" value="HYALIN"/>
    <property type="match status" value="1"/>
</dbReference>
<evidence type="ECO:0000256" key="1">
    <source>
        <dbReference type="ARBA" id="ARBA00022670"/>
    </source>
</evidence>
<dbReference type="Proteomes" id="UP000789524">
    <property type="component" value="Unassembled WGS sequence"/>
</dbReference>
<keyword evidence="3 5" id="KW-0720">Serine protease</keyword>
<evidence type="ECO:0000313" key="8">
    <source>
        <dbReference type="Proteomes" id="UP000789524"/>
    </source>
</evidence>
<dbReference type="CDD" id="cd00190">
    <property type="entry name" value="Tryp_SPc"/>
    <property type="match status" value="1"/>
</dbReference>
<dbReference type="InterPro" id="IPR043504">
    <property type="entry name" value="Peptidase_S1_PA_chymotrypsin"/>
</dbReference>
<dbReference type="InterPro" id="IPR033116">
    <property type="entry name" value="TRYPSIN_SER"/>
</dbReference>
<evidence type="ECO:0000256" key="2">
    <source>
        <dbReference type="ARBA" id="ARBA00022801"/>
    </source>
</evidence>
<name>A0A8J2R1V6_9NEOP</name>
<dbReference type="PRINTS" id="PR00722">
    <property type="entry name" value="CHYMOTRYPSIN"/>
</dbReference>
<comment type="caution">
    <text evidence="7">The sequence shown here is derived from an EMBL/GenBank/DDBJ whole genome shotgun (WGS) entry which is preliminary data.</text>
</comment>
<dbReference type="InterPro" id="IPR001314">
    <property type="entry name" value="Peptidase_S1A"/>
</dbReference>
<gene>
    <name evidence="7" type="ORF">DCHRY22_LOCUS12109</name>
</gene>
<keyword evidence="1 5" id="KW-0645">Protease</keyword>
<dbReference type="EMBL" id="CAKASE010000075">
    <property type="protein sequence ID" value="CAG9576940.1"/>
    <property type="molecule type" value="Genomic_DNA"/>
</dbReference>
<organism evidence="7 8">
    <name type="scientific">Danaus chrysippus</name>
    <name type="common">African queen</name>
    <dbReference type="NCBI Taxonomy" id="151541"/>
    <lineage>
        <taxon>Eukaryota</taxon>
        <taxon>Metazoa</taxon>
        <taxon>Ecdysozoa</taxon>
        <taxon>Arthropoda</taxon>
        <taxon>Hexapoda</taxon>
        <taxon>Insecta</taxon>
        <taxon>Pterygota</taxon>
        <taxon>Neoptera</taxon>
        <taxon>Endopterygota</taxon>
        <taxon>Lepidoptera</taxon>
        <taxon>Glossata</taxon>
        <taxon>Ditrysia</taxon>
        <taxon>Papilionoidea</taxon>
        <taxon>Nymphalidae</taxon>
        <taxon>Danainae</taxon>
        <taxon>Danaini</taxon>
        <taxon>Danaina</taxon>
        <taxon>Danaus</taxon>
        <taxon>Anosia</taxon>
    </lineage>
</organism>